<dbReference type="Pfam" id="PF12358">
    <property type="entry name" value="DUF3644"/>
    <property type="match status" value="1"/>
</dbReference>
<dbReference type="STRING" id="673521.SAMN05660991_01543"/>
<evidence type="ECO:0000313" key="3">
    <source>
        <dbReference type="Proteomes" id="UP000198960"/>
    </source>
</evidence>
<reference evidence="3" key="1">
    <citation type="submission" date="2016-10" db="EMBL/GenBank/DDBJ databases">
        <authorList>
            <person name="Varghese N."/>
            <person name="Submissions S."/>
        </authorList>
    </citation>
    <scope>NUCLEOTIDE SEQUENCE [LARGE SCALE GENOMIC DNA]</scope>
    <source>
        <strain evidence="3">DSM 45413</strain>
    </source>
</reference>
<dbReference type="InterPro" id="IPR022104">
    <property type="entry name" value="DUF3644"/>
</dbReference>
<feature type="domain" description="DUF3644" evidence="1">
    <location>
        <begin position="10"/>
        <end position="152"/>
    </location>
</feature>
<dbReference type="Proteomes" id="UP000198960">
    <property type="component" value="Unassembled WGS sequence"/>
</dbReference>
<keyword evidence="3" id="KW-1185">Reference proteome</keyword>
<protein>
    <recommendedName>
        <fullName evidence="1">DUF3644 domain-containing protein</fullName>
    </recommendedName>
</protein>
<dbReference type="EMBL" id="FOEE01000004">
    <property type="protein sequence ID" value="SEO75475.1"/>
    <property type="molecule type" value="Genomic_DNA"/>
</dbReference>
<dbReference type="OrthoDB" id="5138762at2"/>
<proteinExistence type="predicted"/>
<name>A0A1H8SA50_9ACTN</name>
<evidence type="ECO:0000313" key="2">
    <source>
        <dbReference type="EMBL" id="SEO75475.1"/>
    </source>
</evidence>
<sequence>MKRDAQVLHSKAIASMRVATAAFNSPDDVGRVTQVLLSLQHSFEMLLKAALVQNRVRVFDKESGRSIGMDKCINQAQNDTVIKLTDDEAGTLRTIDAMRDDEQHWFAEVSEQILYLHARAGITLFDELLDRVFGQRLATYLPLRVLPLSTDPPRDLHLLLDEEYSAIADLLKPKRRMTEPAKARIRTLLAMEAHEEPDTRVSDKDVARVVKGIRAGKTRAEVFPRLENLATDVTGEGPNVTVHFNKKGEGAAVHFVPEDADVESAAIREVDLNARFSRTKAELADALGVKQHIATALRDHLAVDQDPRCYRDITYNNSVLRKYSDRAFAPMREFIKAGKAEAVRAAHSPNKGMRHERCSIEGCKAGADPTPPLG</sequence>
<accession>A0A1H8SA50</accession>
<organism evidence="2 3">
    <name type="scientific">Trujillonella endophytica</name>
    <dbReference type="NCBI Taxonomy" id="673521"/>
    <lineage>
        <taxon>Bacteria</taxon>
        <taxon>Bacillati</taxon>
        <taxon>Actinomycetota</taxon>
        <taxon>Actinomycetes</taxon>
        <taxon>Geodermatophilales</taxon>
        <taxon>Geodermatophilaceae</taxon>
        <taxon>Trujillonella</taxon>
    </lineage>
</organism>
<gene>
    <name evidence="2" type="ORF">SAMN05660991_01543</name>
</gene>
<dbReference type="AlphaFoldDB" id="A0A1H8SA50"/>
<dbReference type="RefSeq" id="WP_139220426.1">
    <property type="nucleotide sequence ID" value="NZ_FOEE01000004.1"/>
</dbReference>
<evidence type="ECO:0000259" key="1">
    <source>
        <dbReference type="Pfam" id="PF12358"/>
    </source>
</evidence>